<evidence type="ECO:0008006" key="7">
    <source>
        <dbReference type="Google" id="ProtNLM"/>
    </source>
</evidence>
<organism evidence="5 6">
    <name type="scientific">Croceibacterium salegens</name>
    <dbReference type="NCBI Taxonomy" id="1737568"/>
    <lineage>
        <taxon>Bacteria</taxon>
        <taxon>Pseudomonadati</taxon>
        <taxon>Pseudomonadota</taxon>
        <taxon>Alphaproteobacteria</taxon>
        <taxon>Sphingomonadales</taxon>
        <taxon>Erythrobacteraceae</taxon>
        <taxon>Croceibacterium</taxon>
    </lineage>
</organism>
<feature type="signal peptide" evidence="4">
    <location>
        <begin position="1"/>
        <end position="19"/>
    </location>
</feature>
<comment type="caution">
    <text evidence="5">The sequence shown here is derived from an EMBL/GenBank/DDBJ whole genome shotgun (WGS) entry which is preliminary data.</text>
</comment>
<protein>
    <recommendedName>
        <fullName evidence="7">Phytase-like domain-containing protein</fullName>
    </recommendedName>
</protein>
<comment type="subcellular location">
    <subcellularLocation>
        <location evidence="1">Cell membrane</location>
    </subcellularLocation>
</comment>
<keyword evidence="4" id="KW-0732">Signal</keyword>
<reference evidence="5 6" key="1">
    <citation type="submission" date="2019-12" db="EMBL/GenBank/DDBJ databases">
        <title>Genomic-based taxomic classification of the family Erythrobacteraceae.</title>
        <authorList>
            <person name="Xu L."/>
        </authorList>
    </citation>
    <scope>NUCLEOTIDE SEQUENCE [LARGE SCALE GENOMIC DNA]</scope>
    <source>
        <strain evidence="5 6">MCCC 1K01500</strain>
    </source>
</reference>
<evidence type="ECO:0000256" key="1">
    <source>
        <dbReference type="ARBA" id="ARBA00004236"/>
    </source>
</evidence>
<keyword evidence="6" id="KW-1185">Reference proteome</keyword>
<proteinExistence type="predicted"/>
<dbReference type="Proteomes" id="UP000433652">
    <property type="component" value="Unassembled WGS sequence"/>
</dbReference>
<dbReference type="SUPFAM" id="SSF50956">
    <property type="entry name" value="Thermostable phytase (3-phytase)"/>
    <property type="match status" value="1"/>
</dbReference>
<sequence>MIRLPVAAPLLAVLACCGAAPEGNVSFALGNELQEVSGLAVAGPNSVFAHDDEYAIVYEIDLEDGHVRRTFALGDPTIEGDFEGIAYSGGDVFLISSDGLIYAARPGKSGQRVPYTVYDSGVGARCEIEGLTNAPEAGHLLILCKRLRKDEGKPRLEIYTWRIGDEQAAQEPWLSRPLRDLLKRKERAEFAPSGFEWDESNSRLFVVSGRNRLLLQIDRNGNLLAKDTLDHQRHPQTEGIAVIRGCRLLLADEGSRTRKATLAQYPCPPRGG</sequence>
<evidence type="ECO:0000256" key="2">
    <source>
        <dbReference type="ARBA" id="ARBA00022475"/>
    </source>
</evidence>
<evidence type="ECO:0000256" key="3">
    <source>
        <dbReference type="ARBA" id="ARBA00023136"/>
    </source>
</evidence>
<dbReference type="InterPro" id="IPR009722">
    <property type="entry name" value="YjiK/CarP"/>
</dbReference>
<evidence type="ECO:0000313" key="5">
    <source>
        <dbReference type="EMBL" id="MXO61164.1"/>
    </source>
</evidence>
<evidence type="ECO:0000313" key="6">
    <source>
        <dbReference type="Proteomes" id="UP000433652"/>
    </source>
</evidence>
<dbReference type="RefSeq" id="WP_159797984.1">
    <property type="nucleotide sequence ID" value="NZ_WTYM01000059.1"/>
</dbReference>
<feature type="chain" id="PRO_5026088848" description="Phytase-like domain-containing protein" evidence="4">
    <location>
        <begin position="20"/>
        <end position="272"/>
    </location>
</feature>
<keyword evidence="3" id="KW-0472">Membrane</keyword>
<dbReference type="AlphaFoldDB" id="A0A6I4SYH3"/>
<dbReference type="PROSITE" id="PS51257">
    <property type="entry name" value="PROKAR_LIPOPROTEIN"/>
    <property type="match status" value="1"/>
</dbReference>
<gene>
    <name evidence="5" type="ORF">GRI89_16595</name>
</gene>
<accession>A0A6I4SYH3</accession>
<name>A0A6I4SYH3_9SPHN</name>
<dbReference type="Pfam" id="PF06977">
    <property type="entry name" value="SdiA-regulated"/>
    <property type="match status" value="1"/>
</dbReference>
<dbReference type="EMBL" id="WTYM01000059">
    <property type="protein sequence ID" value="MXO61164.1"/>
    <property type="molecule type" value="Genomic_DNA"/>
</dbReference>
<dbReference type="OrthoDB" id="8478766at2"/>
<keyword evidence="2" id="KW-1003">Cell membrane</keyword>
<dbReference type="GO" id="GO:0005886">
    <property type="term" value="C:plasma membrane"/>
    <property type="evidence" value="ECO:0007669"/>
    <property type="project" value="UniProtKB-SubCell"/>
</dbReference>
<evidence type="ECO:0000256" key="4">
    <source>
        <dbReference type="SAM" id="SignalP"/>
    </source>
</evidence>